<proteinExistence type="predicted"/>
<dbReference type="Proteomes" id="UP001165960">
    <property type="component" value="Unassembled WGS sequence"/>
</dbReference>
<reference evidence="1" key="1">
    <citation type="submission" date="2022-04" db="EMBL/GenBank/DDBJ databases">
        <title>Genome of the entomopathogenic fungus Entomophthora muscae.</title>
        <authorList>
            <person name="Elya C."/>
            <person name="Lovett B.R."/>
            <person name="Lee E."/>
            <person name="Macias A.M."/>
            <person name="Hajek A.E."/>
            <person name="De Bivort B.L."/>
            <person name="Kasson M.T."/>
            <person name="De Fine Licht H.H."/>
            <person name="Stajich J.E."/>
        </authorList>
    </citation>
    <scope>NUCLEOTIDE SEQUENCE</scope>
    <source>
        <strain evidence="1">Berkeley</strain>
    </source>
</reference>
<dbReference type="EMBL" id="QTSX02005040">
    <property type="protein sequence ID" value="KAJ9061809.1"/>
    <property type="molecule type" value="Genomic_DNA"/>
</dbReference>
<name>A0ACC2SHG4_9FUNG</name>
<comment type="caution">
    <text evidence="1">The sequence shown here is derived from an EMBL/GenBank/DDBJ whole genome shotgun (WGS) entry which is preliminary data.</text>
</comment>
<sequence>MGTRTRDLSHLDEIISLYHPDIPRPKPRPRRPPSPNPNEPTFLPRRKFGFYICCHKVYTTHNTALNHWLDNHFLPFKGTTNIVTSHGTLPKFYLPPNPCKSHKDLSKKSIPLVARTQYYLSQINHVPVTPSRFRPAPHTKPPHEFKDPYSAVQAMAYDFIGTIISNTKEYQTFLEVILNKDKVNHINNLKEHIIYFPFWADYCYPGLPKVIAVMPQEKKPHNLPSCSKHNNTYYISSMGELEKIYPKNKIVKCRLVNGEITVVSVEDKDNPSLDTVGCPFFPCCSSFSSLSDLKYHLLRNHLNKDHFNYGKRDPISCYTCPIYSCNIRFSLSDELRYHMLENHI</sequence>
<gene>
    <name evidence="1" type="ORF">DSO57_1016886</name>
</gene>
<evidence type="ECO:0000313" key="2">
    <source>
        <dbReference type="Proteomes" id="UP001165960"/>
    </source>
</evidence>
<protein>
    <submittedName>
        <fullName evidence="1">Uncharacterized protein</fullName>
    </submittedName>
</protein>
<evidence type="ECO:0000313" key="1">
    <source>
        <dbReference type="EMBL" id="KAJ9061809.1"/>
    </source>
</evidence>
<organism evidence="1 2">
    <name type="scientific">Entomophthora muscae</name>
    <dbReference type="NCBI Taxonomy" id="34485"/>
    <lineage>
        <taxon>Eukaryota</taxon>
        <taxon>Fungi</taxon>
        <taxon>Fungi incertae sedis</taxon>
        <taxon>Zoopagomycota</taxon>
        <taxon>Entomophthoromycotina</taxon>
        <taxon>Entomophthoromycetes</taxon>
        <taxon>Entomophthorales</taxon>
        <taxon>Entomophthoraceae</taxon>
        <taxon>Entomophthora</taxon>
    </lineage>
</organism>
<keyword evidence="2" id="KW-1185">Reference proteome</keyword>
<accession>A0ACC2SHG4</accession>